<sequence length="92" mass="10255">MAILTFFGRVHFVVLVLEMFPKMADMIELDIRAALIWKIRKHGVSVGKTLELLLMARTAALIRHGSQIEIGAMMFAVTSSAYQGTPSLHRSL</sequence>
<accession>A0A382QNU2</accession>
<proteinExistence type="predicted"/>
<dbReference type="AlphaFoldDB" id="A0A382QNU2"/>
<name>A0A382QNU2_9ZZZZ</name>
<organism evidence="1">
    <name type="scientific">marine metagenome</name>
    <dbReference type="NCBI Taxonomy" id="408172"/>
    <lineage>
        <taxon>unclassified sequences</taxon>
        <taxon>metagenomes</taxon>
        <taxon>ecological metagenomes</taxon>
    </lineage>
</organism>
<evidence type="ECO:0000313" key="1">
    <source>
        <dbReference type="EMBL" id="SVC86627.1"/>
    </source>
</evidence>
<gene>
    <name evidence="1" type="ORF">METZ01_LOCUS339481</name>
</gene>
<reference evidence="1" key="1">
    <citation type="submission" date="2018-05" db="EMBL/GenBank/DDBJ databases">
        <authorList>
            <person name="Lanie J.A."/>
            <person name="Ng W.-L."/>
            <person name="Kazmierczak K.M."/>
            <person name="Andrzejewski T.M."/>
            <person name="Davidsen T.M."/>
            <person name="Wayne K.J."/>
            <person name="Tettelin H."/>
            <person name="Glass J.I."/>
            <person name="Rusch D."/>
            <person name="Podicherti R."/>
            <person name="Tsui H.-C.T."/>
            <person name="Winkler M.E."/>
        </authorList>
    </citation>
    <scope>NUCLEOTIDE SEQUENCE</scope>
</reference>
<feature type="non-terminal residue" evidence="1">
    <location>
        <position position="92"/>
    </location>
</feature>
<protein>
    <submittedName>
        <fullName evidence="1">Uncharacterized protein</fullName>
    </submittedName>
</protein>
<dbReference type="EMBL" id="UINC01115532">
    <property type="protein sequence ID" value="SVC86627.1"/>
    <property type="molecule type" value="Genomic_DNA"/>
</dbReference>